<name>A0A914YIJ2_9BILA</name>
<dbReference type="InterPro" id="IPR001214">
    <property type="entry name" value="SET_dom"/>
</dbReference>
<reference evidence="3" key="1">
    <citation type="submission" date="2022-11" db="UniProtKB">
        <authorList>
            <consortium name="WormBaseParasite"/>
        </authorList>
    </citation>
    <scope>IDENTIFICATION</scope>
</reference>
<evidence type="ECO:0000313" key="3">
    <source>
        <dbReference type="WBParaSite" id="PSU_v2.g19122.t1"/>
    </source>
</evidence>
<feature type="domain" description="SET" evidence="1">
    <location>
        <begin position="1"/>
        <end position="109"/>
    </location>
</feature>
<organism evidence="2 3">
    <name type="scientific">Panagrolaimus superbus</name>
    <dbReference type="NCBI Taxonomy" id="310955"/>
    <lineage>
        <taxon>Eukaryota</taxon>
        <taxon>Metazoa</taxon>
        <taxon>Ecdysozoa</taxon>
        <taxon>Nematoda</taxon>
        <taxon>Chromadorea</taxon>
        <taxon>Rhabditida</taxon>
        <taxon>Tylenchina</taxon>
        <taxon>Panagrolaimomorpha</taxon>
        <taxon>Panagrolaimoidea</taxon>
        <taxon>Panagrolaimidae</taxon>
        <taxon>Panagrolaimus</taxon>
    </lineage>
</organism>
<dbReference type="PROSITE" id="PS50280">
    <property type="entry name" value="SET"/>
    <property type="match status" value="1"/>
</dbReference>
<dbReference type="InterPro" id="IPR051760">
    <property type="entry name" value="KMT5A"/>
</dbReference>
<evidence type="ECO:0000313" key="2">
    <source>
        <dbReference type="Proteomes" id="UP000887577"/>
    </source>
</evidence>
<dbReference type="SUPFAM" id="SSF82199">
    <property type="entry name" value="SET domain"/>
    <property type="match status" value="1"/>
</dbReference>
<sequence length="139" mass="16015">MKESPSHGIGVFAVVDFKRRTKLCQYFGEKISEEEADFRQSKDSSDVIYMFRLNNGDIIDAKNSFCIARRINHRCRDANCFVKENDNRELEVITKRKILAGEELNIDYMMNSEEGKPPIPCFCKSGYCTGSIDYCAKFN</sequence>
<dbReference type="PANTHER" id="PTHR46167">
    <property type="entry name" value="N-LYSINE METHYLTRANSFERASE KMT5A"/>
    <property type="match status" value="1"/>
</dbReference>
<protein>
    <submittedName>
        <fullName evidence="3">SET domain-containing protein</fullName>
    </submittedName>
</protein>
<dbReference type="AlphaFoldDB" id="A0A914YIJ2"/>
<keyword evidence="2" id="KW-1185">Reference proteome</keyword>
<dbReference type="GO" id="GO:0042799">
    <property type="term" value="F:histone H4K20 methyltransferase activity"/>
    <property type="evidence" value="ECO:0007669"/>
    <property type="project" value="TreeGrafter"/>
</dbReference>
<dbReference type="Pfam" id="PF00856">
    <property type="entry name" value="SET"/>
    <property type="match status" value="1"/>
</dbReference>
<dbReference type="GO" id="GO:0043516">
    <property type="term" value="P:regulation of DNA damage response, signal transduction by p53 class mediator"/>
    <property type="evidence" value="ECO:0007669"/>
    <property type="project" value="TreeGrafter"/>
</dbReference>
<dbReference type="WBParaSite" id="PSU_v2.g19122.t1">
    <property type="protein sequence ID" value="PSU_v2.g19122.t1"/>
    <property type="gene ID" value="PSU_v2.g19122"/>
</dbReference>
<dbReference type="PANTHER" id="PTHR46167:SF1">
    <property type="entry name" value="N-LYSINE METHYLTRANSFERASE KMT5A"/>
    <property type="match status" value="1"/>
</dbReference>
<proteinExistence type="predicted"/>
<dbReference type="GO" id="GO:0005634">
    <property type="term" value="C:nucleus"/>
    <property type="evidence" value="ECO:0007669"/>
    <property type="project" value="TreeGrafter"/>
</dbReference>
<dbReference type="Gene3D" id="2.170.270.10">
    <property type="entry name" value="SET domain"/>
    <property type="match status" value="1"/>
</dbReference>
<accession>A0A914YIJ2</accession>
<dbReference type="InterPro" id="IPR046341">
    <property type="entry name" value="SET_dom_sf"/>
</dbReference>
<dbReference type="SMART" id="SM00317">
    <property type="entry name" value="SET"/>
    <property type="match status" value="1"/>
</dbReference>
<evidence type="ECO:0000259" key="1">
    <source>
        <dbReference type="PROSITE" id="PS50280"/>
    </source>
</evidence>
<dbReference type="GO" id="GO:0005700">
    <property type="term" value="C:polytene chromosome"/>
    <property type="evidence" value="ECO:0007669"/>
    <property type="project" value="TreeGrafter"/>
</dbReference>
<dbReference type="GO" id="GO:0006357">
    <property type="term" value="P:regulation of transcription by RNA polymerase II"/>
    <property type="evidence" value="ECO:0007669"/>
    <property type="project" value="TreeGrafter"/>
</dbReference>
<dbReference type="Proteomes" id="UP000887577">
    <property type="component" value="Unplaced"/>
</dbReference>